<accession>A0A932ZXB9</accession>
<feature type="transmembrane region" description="Helical" evidence="1">
    <location>
        <begin position="144"/>
        <end position="165"/>
    </location>
</feature>
<feature type="transmembrane region" description="Helical" evidence="1">
    <location>
        <begin position="91"/>
        <end position="109"/>
    </location>
</feature>
<proteinExistence type="predicted"/>
<keyword evidence="2" id="KW-0732">Signal</keyword>
<feature type="transmembrane region" description="Helical" evidence="1">
    <location>
        <begin position="116"/>
        <end position="132"/>
    </location>
</feature>
<comment type="caution">
    <text evidence="3">The sequence shown here is derived from an EMBL/GenBank/DDBJ whole genome shotgun (WGS) entry which is preliminary data.</text>
</comment>
<keyword evidence="1" id="KW-0812">Transmembrane</keyword>
<reference evidence="3" key="1">
    <citation type="submission" date="2020-07" db="EMBL/GenBank/DDBJ databases">
        <title>Huge and variable diversity of episymbiotic CPR bacteria and DPANN archaea in groundwater ecosystems.</title>
        <authorList>
            <person name="He C.Y."/>
            <person name="Keren R."/>
            <person name="Whittaker M."/>
            <person name="Farag I.F."/>
            <person name="Doudna J."/>
            <person name="Cate J.H.D."/>
            <person name="Banfield J.F."/>
        </authorList>
    </citation>
    <scope>NUCLEOTIDE SEQUENCE</scope>
    <source>
        <strain evidence="3">NC_groundwater_1370_Ag_S-0.2um_69_93</strain>
    </source>
</reference>
<feature type="transmembrane region" description="Helical" evidence="1">
    <location>
        <begin position="177"/>
        <end position="195"/>
    </location>
</feature>
<dbReference type="EMBL" id="JACQRX010000247">
    <property type="protein sequence ID" value="MBI4251927.1"/>
    <property type="molecule type" value="Genomic_DNA"/>
</dbReference>
<dbReference type="PIRSF" id="PIRSF016919">
    <property type="entry name" value="HupE_UreJ"/>
    <property type="match status" value="1"/>
</dbReference>
<feature type="signal peptide" evidence="2">
    <location>
        <begin position="1"/>
        <end position="23"/>
    </location>
</feature>
<evidence type="ECO:0000313" key="3">
    <source>
        <dbReference type="EMBL" id="MBI4251927.1"/>
    </source>
</evidence>
<keyword evidence="1" id="KW-0472">Membrane</keyword>
<dbReference type="Proteomes" id="UP000752292">
    <property type="component" value="Unassembled WGS sequence"/>
</dbReference>
<sequence>MKRVVLAAGMTVLGLLAAGGAEAHVFGAWGGGLGEGFFHPMGGLDHVLAMVAVGLWAAQRGGRALWALPAAFLSMMAVGGLFGGAGIPLPWVEAGVAASVVVLGMAVAWASRWPMLAGLGLVGLFALYHGHAHGAEIPQTAAPALYAFGFLAATALLHGAGIALGRLAASSLIGAKLLRGTGAAVAAAGFLLWAAA</sequence>
<feature type="transmembrane region" description="Helical" evidence="1">
    <location>
        <begin position="65"/>
        <end position="85"/>
    </location>
</feature>
<name>A0A932ZXB9_UNCTE</name>
<organism evidence="3 4">
    <name type="scientific">Tectimicrobiota bacterium</name>
    <dbReference type="NCBI Taxonomy" id="2528274"/>
    <lineage>
        <taxon>Bacteria</taxon>
        <taxon>Pseudomonadati</taxon>
        <taxon>Nitrospinota/Tectimicrobiota group</taxon>
        <taxon>Candidatus Tectimicrobiota</taxon>
    </lineage>
</organism>
<dbReference type="InterPro" id="IPR007038">
    <property type="entry name" value="HupE_UreJ"/>
</dbReference>
<evidence type="ECO:0000256" key="2">
    <source>
        <dbReference type="SAM" id="SignalP"/>
    </source>
</evidence>
<evidence type="ECO:0000256" key="1">
    <source>
        <dbReference type="SAM" id="Phobius"/>
    </source>
</evidence>
<keyword evidence="1" id="KW-1133">Transmembrane helix</keyword>
<dbReference type="Pfam" id="PF04955">
    <property type="entry name" value="HupE_UreJ"/>
    <property type="match status" value="1"/>
</dbReference>
<protein>
    <submittedName>
        <fullName evidence="3">HupE/UreJ family protein</fullName>
    </submittedName>
</protein>
<feature type="transmembrane region" description="Helical" evidence="1">
    <location>
        <begin position="39"/>
        <end position="58"/>
    </location>
</feature>
<dbReference type="AlphaFoldDB" id="A0A932ZXB9"/>
<evidence type="ECO:0000313" key="4">
    <source>
        <dbReference type="Proteomes" id="UP000752292"/>
    </source>
</evidence>
<gene>
    <name evidence="3" type="ORF">HY618_05655</name>
</gene>
<feature type="chain" id="PRO_5038015985" evidence="2">
    <location>
        <begin position="24"/>
        <end position="196"/>
    </location>
</feature>